<sequence length="128" mass="14316">MRLIWAPSCSGQDHLGWRVLSKSWHSRKMPKPILLRLQAYPAVLQNIILVQFKNHEAKSIWSSRRISSIVGEVFMAVPELNPTKKKTHVRGSAVESPHSPPTLDMLAMTDGKSSGNGKDEAKSHQEHA</sequence>
<feature type="compositionally biased region" description="Basic and acidic residues" evidence="1">
    <location>
        <begin position="117"/>
        <end position="128"/>
    </location>
</feature>
<organism evidence="2 3">
    <name type="scientific">Cochliobolus sativus</name>
    <name type="common">Common root rot and spot blotch fungus</name>
    <name type="synonym">Bipolaris sorokiniana</name>
    <dbReference type="NCBI Taxonomy" id="45130"/>
    <lineage>
        <taxon>Eukaryota</taxon>
        <taxon>Fungi</taxon>
        <taxon>Dikarya</taxon>
        <taxon>Ascomycota</taxon>
        <taxon>Pezizomycotina</taxon>
        <taxon>Dothideomycetes</taxon>
        <taxon>Pleosporomycetidae</taxon>
        <taxon>Pleosporales</taxon>
        <taxon>Pleosporineae</taxon>
        <taxon>Pleosporaceae</taxon>
        <taxon>Bipolaris</taxon>
    </lineage>
</organism>
<evidence type="ECO:0000313" key="2">
    <source>
        <dbReference type="EMBL" id="KAF5844481.1"/>
    </source>
</evidence>
<name>A0A8H5Z6Q8_COCSA</name>
<dbReference type="EMBL" id="WNKQ01000022">
    <property type="protein sequence ID" value="KAF5844481.1"/>
    <property type="molecule type" value="Genomic_DNA"/>
</dbReference>
<evidence type="ECO:0000313" key="3">
    <source>
        <dbReference type="Proteomes" id="UP000624244"/>
    </source>
</evidence>
<dbReference type="AlphaFoldDB" id="A0A8H5Z6Q8"/>
<accession>A0A8H5Z6Q8</accession>
<comment type="caution">
    <text evidence="2">The sequence shown here is derived from an EMBL/GenBank/DDBJ whole genome shotgun (WGS) entry which is preliminary data.</text>
</comment>
<reference evidence="2" key="1">
    <citation type="submission" date="2019-11" db="EMBL/GenBank/DDBJ databases">
        <title>Bipolaris sorokiniana Genome sequencing.</title>
        <authorList>
            <person name="Wang H."/>
        </authorList>
    </citation>
    <scope>NUCLEOTIDE SEQUENCE</scope>
</reference>
<evidence type="ECO:0000256" key="1">
    <source>
        <dbReference type="SAM" id="MobiDB-lite"/>
    </source>
</evidence>
<protein>
    <submittedName>
        <fullName evidence="2">Uncharacterized protein</fullName>
    </submittedName>
</protein>
<dbReference type="Proteomes" id="UP000624244">
    <property type="component" value="Unassembled WGS sequence"/>
</dbReference>
<proteinExistence type="predicted"/>
<feature type="region of interest" description="Disordered" evidence="1">
    <location>
        <begin position="84"/>
        <end position="128"/>
    </location>
</feature>
<gene>
    <name evidence="2" type="ORF">GGP41_007489</name>
</gene>